<proteinExistence type="predicted"/>
<gene>
    <name evidence="1" type="ORF">GR212_27130</name>
</gene>
<dbReference type="Proteomes" id="UP000483035">
    <property type="component" value="Unassembled WGS sequence"/>
</dbReference>
<dbReference type="EMBL" id="WUEY01000016">
    <property type="protein sequence ID" value="NEI73230.1"/>
    <property type="molecule type" value="Genomic_DNA"/>
</dbReference>
<reference evidence="1 2" key="1">
    <citation type="submission" date="2019-12" db="EMBL/GenBank/DDBJ databases">
        <title>Rhizobium genotypes associated with high levels of biological nitrogen fixation by grain legumes in a temperate-maritime cropping system.</title>
        <authorList>
            <person name="Maluk M."/>
            <person name="Francesc Ferrando Molina F."/>
            <person name="Lopez Del Egido L."/>
            <person name="Lafos M."/>
            <person name="Langarica-Fuentes A."/>
            <person name="Gebre Yohannes G."/>
            <person name="Young M.W."/>
            <person name="Martin P."/>
            <person name="Gantlett R."/>
            <person name="Kenicer G."/>
            <person name="Hawes C."/>
            <person name="Begg G.S."/>
            <person name="Quilliam R.S."/>
            <person name="Squire G.R."/>
            <person name="Poole P.S."/>
            <person name="Young P.W."/>
            <person name="Iannetta P.M."/>
            <person name="James E.K."/>
        </authorList>
    </citation>
    <scope>NUCLEOTIDE SEQUENCE [LARGE SCALE GENOMIC DNA]</scope>
    <source>
        <strain evidence="1 2">JHI1118</strain>
    </source>
</reference>
<organism evidence="1 2">
    <name type="scientific">Rhizobium lusitanum</name>
    <dbReference type="NCBI Taxonomy" id="293958"/>
    <lineage>
        <taxon>Bacteria</taxon>
        <taxon>Pseudomonadati</taxon>
        <taxon>Pseudomonadota</taxon>
        <taxon>Alphaproteobacteria</taxon>
        <taxon>Hyphomicrobiales</taxon>
        <taxon>Rhizobiaceae</taxon>
        <taxon>Rhizobium/Agrobacterium group</taxon>
        <taxon>Rhizobium</taxon>
    </lineage>
</organism>
<evidence type="ECO:0000313" key="2">
    <source>
        <dbReference type="Proteomes" id="UP000483035"/>
    </source>
</evidence>
<evidence type="ECO:0000313" key="1">
    <source>
        <dbReference type="EMBL" id="NEI73230.1"/>
    </source>
</evidence>
<protein>
    <submittedName>
        <fullName evidence="1">Uncharacterized protein</fullName>
    </submittedName>
</protein>
<sequence length="58" mass="6065">MSALPLYQSSSPGGAVELGYGHSLVYDGAAVAVVRSVGIFRFAVNADAAYRHGPRIEL</sequence>
<name>A0A6L9UH53_9HYPH</name>
<accession>A0A6L9UH53</accession>
<dbReference type="AlphaFoldDB" id="A0A6L9UH53"/>
<comment type="caution">
    <text evidence="1">The sequence shown here is derived from an EMBL/GenBank/DDBJ whole genome shotgun (WGS) entry which is preliminary data.</text>
</comment>